<feature type="domain" description="Glycosyl transferase family 1" evidence="2">
    <location>
        <begin position="212"/>
        <end position="370"/>
    </location>
</feature>
<dbReference type="PANTHER" id="PTHR46401">
    <property type="entry name" value="GLYCOSYLTRANSFERASE WBBK-RELATED"/>
    <property type="match status" value="1"/>
</dbReference>
<sequence length="395" mass="46124">MNILFYTEYELSPTKGGTERITSTIAMKLHSAYGMQCYSIYTIPLPDEFEKIPFMVTKQIPLGQDFENILYDFVKTNNIDIIVNQGAFNLSKKMRHVLDRFNGKYLISVLHFNPGVIEHHPTLHSLVWNMKQGNSTFKNCVKLVLLPFVKSYRKRKGKEAYHEGYICSDRVVLLSDNFRKEFKLYANLKNTDKIVSIHNALSFNTFFDMSKYNIKKKELLIVSRLDETQKRISLALRIWSIIEQQSRFNDWNLTIVGHGEEYETEYKNFVRKNNLQRVSFEGRQNPEPYYYRASIFLMTSLYEGWGLTLTEAQQYGVVPIAFNSYASLTDIITDGENGFIIPNNDLQTYIDKLADLMQNENKRKYMAVKAIESSKRFCMDKICADWIALFKSLNN</sequence>
<name>A0ABT7X6A7_9BACE</name>
<keyword evidence="3" id="KW-0328">Glycosyltransferase</keyword>
<dbReference type="RefSeq" id="WP_301639897.1">
    <property type="nucleotide sequence ID" value="NZ_JAUEII010000019.1"/>
</dbReference>
<dbReference type="EMBL" id="JAUEII010000019">
    <property type="protein sequence ID" value="MDN0049597.1"/>
    <property type="molecule type" value="Genomic_DNA"/>
</dbReference>
<accession>A0ABT7X6A7</accession>
<reference evidence="3" key="1">
    <citation type="submission" date="2023-06" db="EMBL/GenBank/DDBJ databases">
        <authorList>
            <person name="Zeman M."/>
            <person name="Kubasova T."/>
            <person name="Jahodarova E."/>
            <person name="Nykrynova M."/>
            <person name="Rychlik I."/>
        </authorList>
    </citation>
    <scope>NUCLEOTIDE SEQUENCE</scope>
    <source>
        <strain evidence="3">84_SSukc20</strain>
    </source>
</reference>
<dbReference type="GO" id="GO:0016757">
    <property type="term" value="F:glycosyltransferase activity"/>
    <property type="evidence" value="ECO:0007669"/>
    <property type="project" value="UniProtKB-KW"/>
</dbReference>
<organism evidence="3 4">
    <name type="scientific">Bacteroides gallinaceum</name>
    <dbReference type="NCBI Taxonomy" id="1462571"/>
    <lineage>
        <taxon>Bacteria</taxon>
        <taxon>Pseudomonadati</taxon>
        <taxon>Bacteroidota</taxon>
        <taxon>Bacteroidia</taxon>
        <taxon>Bacteroidales</taxon>
        <taxon>Bacteroidaceae</taxon>
        <taxon>Bacteroides</taxon>
    </lineage>
</organism>
<evidence type="ECO:0000313" key="3">
    <source>
        <dbReference type="EMBL" id="MDN0049597.1"/>
    </source>
</evidence>
<protein>
    <submittedName>
        <fullName evidence="3">Glycosyltransferase</fullName>
        <ecNumber evidence="3">2.4.-.-</ecNumber>
    </submittedName>
</protein>
<dbReference type="SUPFAM" id="SSF53756">
    <property type="entry name" value="UDP-Glycosyltransferase/glycogen phosphorylase"/>
    <property type="match status" value="1"/>
</dbReference>
<dbReference type="Pfam" id="PF00534">
    <property type="entry name" value="Glycos_transf_1"/>
    <property type="match status" value="1"/>
</dbReference>
<evidence type="ECO:0000259" key="2">
    <source>
        <dbReference type="Pfam" id="PF00534"/>
    </source>
</evidence>
<reference evidence="3" key="2">
    <citation type="submission" date="2024-05" db="EMBL/GenBank/DDBJ databases">
        <title>Identification and characterization of horizontal gene transfer across gut microbiota members of farm animals based on homology search.</title>
        <authorList>
            <person name="Schwarzerova J."/>
            <person name="Nykrynova M."/>
            <person name="Jureckova K."/>
            <person name="Cejkova D."/>
            <person name="Rychlik I."/>
        </authorList>
    </citation>
    <scope>NUCLEOTIDE SEQUENCE</scope>
    <source>
        <strain evidence="3">84_SSukc20</strain>
    </source>
</reference>
<dbReference type="Proteomes" id="UP001167871">
    <property type="component" value="Unassembled WGS sequence"/>
</dbReference>
<proteinExistence type="predicted"/>
<gene>
    <name evidence="3" type="ORF">QVO10_09405</name>
</gene>
<comment type="caution">
    <text evidence="3">The sequence shown here is derived from an EMBL/GenBank/DDBJ whole genome shotgun (WGS) entry which is preliminary data.</text>
</comment>
<dbReference type="Gene3D" id="3.40.50.2000">
    <property type="entry name" value="Glycogen Phosphorylase B"/>
    <property type="match status" value="2"/>
</dbReference>
<dbReference type="PANTHER" id="PTHR46401:SF2">
    <property type="entry name" value="GLYCOSYLTRANSFERASE WBBK-RELATED"/>
    <property type="match status" value="1"/>
</dbReference>
<evidence type="ECO:0000313" key="4">
    <source>
        <dbReference type="Proteomes" id="UP001167871"/>
    </source>
</evidence>
<dbReference type="EC" id="2.4.-.-" evidence="3"/>
<keyword evidence="1 3" id="KW-0808">Transferase</keyword>
<evidence type="ECO:0000256" key="1">
    <source>
        <dbReference type="ARBA" id="ARBA00022679"/>
    </source>
</evidence>
<dbReference type="InterPro" id="IPR001296">
    <property type="entry name" value="Glyco_trans_1"/>
</dbReference>
<keyword evidence="4" id="KW-1185">Reference proteome</keyword>